<evidence type="ECO:0000256" key="2">
    <source>
        <dbReference type="ARBA" id="ARBA00023043"/>
    </source>
</evidence>
<keyword evidence="1" id="KW-0677">Repeat</keyword>
<dbReference type="HOGENOM" id="CLU_000134_45_9_1"/>
<keyword evidence="5" id="KW-1185">Reference proteome</keyword>
<dbReference type="AlphaFoldDB" id="A0A0D0CK20"/>
<evidence type="ECO:0000256" key="1">
    <source>
        <dbReference type="ARBA" id="ARBA00022737"/>
    </source>
</evidence>
<keyword evidence="2 3" id="KW-0040">ANK repeat</keyword>
<dbReference type="InterPro" id="IPR002110">
    <property type="entry name" value="Ankyrin_rpt"/>
</dbReference>
<dbReference type="PROSITE" id="PS50088">
    <property type="entry name" value="ANK_REPEAT"/>
    <property type="match status" value="2"/>
</dbReference>
<dbReference type="PROSITE" id="PS50297">
    <property type="entry name" value="ANK_REP_REGION"/>
    <property type="match status" value="2"/>
</dbReference>
<organism evidence="4 5">
    <name type="scientific">Collybiopsis luxurians FD-317 M1</name>
    <dbReference type="NCBI Taxonomy" id="944289"/>
    <lineage>
        <taxon>Eukaryota</taxon>
        <taxon>Fungi</taxon>
        <taxon>Dikarya</taxon>
        <taxon>Basidiomycota</taxon>
        <taxon>Agaricomycotina</taxon>
        <taxon>Agaricomycetes</taxon>
        <taxon>Agaricomycetidae</taxon>
        <taxon>Agaricales</taxon>
        <taxon>Marasmiineae</taxon>
        <taxon>Omphalotaceae</taxon>
        <taxon>Collybiopsis</taxon>
        <taxon>Collybiopsis luxurians</taxon>
    </lineage>
</organism>
<evidence type="ECO:0000313" key="5">
    <source>
        <dbReference type="Proteomes" id="UP000053593"/>
    </source>
</evidence>
<dbReference type="InterPro" id="IPR036770">
    <property type="entry name" value="Ankyrin_rpt-contain_sf"/>
</dbReference>
<protein>
    <recommendedName>
        <fullName evidence="6">Ankyrin</fullName>
    </recommendedName>
</protein>
<dbReference type="Proteomes" id="UP000053593">
    <property type="component" value="Unassembled WGS sequence"/>
</dbReference>
<gene>
    <name evidence="4" type="ORF">GYMLUDRAFT_137560</name>
</gene>
<feature type="non-terminal residue" evidence="4">
    <location>
        <position position="74"/>
    </location>
</feature>
<proteinExistence type="predicted"/>
<feature type="non-terminal residue" evidence="4">
    <location>
        <position position="1"/>
    </location>
</feature>
<accession>A0A0D0CK20</accession>
<evidence type="ECO:0008006" key="6">
    <source>
        <dbReference type="Google" id="ProtNLM"/>
    </source>
</evidence>
<dbReference type="OrthoDB" id="194358at2759"/>
<feature type="repeat" description="ANK" evidence="3">
    <location>
        <begin position="33"/>
        <end position="65"/>
    </location>
</feature>
<name>A0A0D0CK20_9AGAR</name>
<dbReference type="PANTHER" id="PTHR24171">
    <property type="entry name" value="ANKYRIN REPEAT DOMAIN-CONTAINING PROTEIN 39-RELATED"/>
    <property type="match status" value="1"/>
</dbReference>
<reference evidence="4 5" key="1">
    <citation type="submission" date="2014-04" db="EMBL/GenBank/DDBJ databases">
        <title>Evolutionary Origins and Diversification of the Mycorrhizal Mutualists.</title>
        <authorList>
            <consortium name="DOE Joint Genome Institute"/>
            <consortium name="Mycorrhizal Genomics Consortium"/>
            <person name="Kohler A."/>
            <person name="Kuo A."/>
            <person name="Nagy L.G."/>
            <person name="Floudas D."/>
            <person name="Copeland A."/>
            <person name="Barry K.W."/>
            <person name="Cichocki N."/>
            <person name="Veneault-Fourrey C."/>
            <person name="LaButti K."/>
            <person name="Lindquist E.A."/>
            <person name="Lipzen A."/>
            <person name="Lundell T."/>
            <person name="Morin E."/>
            <person name="Murat C."/>
            <person name="Riley R."/>
            <person name="Ohm R."/>
            <person name="Sun H."/>
            <person name="Tunlid A."/>
            <person name="Henrissat B."/>
            <person name="Grigoriev I.V."/>
            <person name="Hibbett D.S."/>
            <person name="Martin F."/>
        </authorList>
    </citation>
    <scope>NUCLEOTIDE SEQUENCE [LARGE SCALE GENOMIC DNA]</scope>
    <source>
        <strain evidence="4 5">FD-317 M1</strain>
    </source>
</reference>
<dbReference type="Gene3D" id="1.25.40.20">
    <property type="entry name" value="Ankyrin repeat-containing domain"/>
    <property type="match status" value="2"/>
</dbReference>
<evidence type="ECO:0000313" key="4">
    <source>
        <dbReference type="EMBL" id="KIK55388.1"/>
    </source>
</evidence>
<dbReference type="Pfam" id="PF12796">
    <property type="entry name" value="Ank_2"/>
    <property type="match status" value="1"/>
</dbReference>
<evidence type="ECO:0000256" key="3">
    <source>
        <dbReference type="PROSITE-ProRule" id="PRU00023"/>
    </source>
</evidence>
<dbReference type="EMBL" id="KN834807">
    <property type="protein sequence ID" value="KIK55388.1"/>
    <property type="molecule type" value="Genomic_DNA"/>
</dbReference>
<dbReference type="SUPFAM" id="SSF48403">
    <property type="entry name" value="Ankyrin repeat"/>
    <property type="match status" value="1"/>
</dbReference>
<sequence>RTVLHVASSNGHLNIVKHLIEKGVNNLNAADKWGNTALHEAAAKGHLDIVRYLLGKGCDPLLKTRDGKTPLGVS</sequence>
<feature type="repeat" description="ANK" evidence="3">
    <location>
        <begin position="1"/>
        <end position="25"/>
    </location>
</feature>
<dbReference type="SMART" id="SM00248">
    <property type="entry name" value="ANK"/>
    <property type="match status" value="2"/>
</dbReference>